<reference evidence="6 7" key="1">
    <citation type="journal article" date="2019" name="Int. J. Syst. Evol. Microbiol.">
        <title>The Global Catalogue of Microorganisms (GCM) 10K type strain sequencing project: providing services to taxonomists for standard genome sequencing and annotation.</title>
        <authorList>
            <consortium name="The Broad Institute Genomics Platform"/>
            <consortium name="The Broad Institute Genome Sequencing Center for Infectious Disease"/>
            <person name="Wu L."/>
            <person name="Ma J."/>
        </authorList>
    </citation>
    <scope>NUCLEOTIDE SEQUENCE [LARGE SCALE GENOMIC DNA]</scope>
    <source>
        <strain evidence="6 7">CGMCC 1.12859</strain>
    </source>
</reference>
<sequence>MVEQTDVVVIGGGIVGTATAFHLAERGVETVLVDDGREASATAAGAGIISPPTSSRRENDDWFAFAVEAAAHYPDLIRRLETQGIDDHGYAETPMLSVALSDEEADTLAADRERAARRGAELEELTPEEAEAAFPALEGVESALRFPEAARVDGATITSGIRRAGRRTGLTTLDAAVEGIRTEDGAVTGVVVDAAGGASRQQQRTAGESERIDAERVVVAGGAWSSEFGDDLGLSLPVSPTRGQIVHLESDGTLDDADLPIVGSVADNYIVPWGDGRIVVGATREEGAGFDARTTADGVHSVLDSGLRLAPGLADATFHEVRVGLRPGSPDGLPIIGAVPDVDGAFVATGHGPTGLTLGPYSGAVIAQLLTGEKPDVDLSAFDPARF</sequence>
<gene>
    <name evidence="6" type="ORF">ACFSAU_09200</name>
</gene>
<feature type="domain" description="FAD dependent oxidoreductase" evidence="5">
    <location>
        <begin position="6"/>
        <end position="369"/>
    </location>
</feature>
<dbReference type="PRINTS" id="PR00368">
    <property type="entry name" value="FADPNR"/>
</dbReference>
<evidence type="ECO:0000256" key="2">
    <source>
        <dbReference type="ARBA" id="ARBA00009410"/>
    </source>
</evidence>
<name>A0ABD6BSW2_9EURY</name>
<dbReference type="PANTHER" id="PTHR13847">
    <property type="entry name" value="SARCOSINE DEHYDROGENASE-RELATED"/>
    <property type="match status" value="1"/>
</dbReference>
<proteinExistence type="inferred from homology"/>
<keyword evidence="4 6" id="KW-0560">Oxidoreductase</keyword>
<keyword evidence="7" id="KW-1185">Reference proteome</keyword>
<dbReference type="EMBL" id="JBHUCZ010000008">
    <property type="protein sequence ID" value="MFD1567669.1"/>
    <property type="molecule type" value="Genomic_DNA"/>
</dbReference>
<protein>
    <submittedName>
        <fullName evidence="6">NAD(P)/FAD-dependent oxidoreductase</fullName>
        <ecNumber evidence="6">1.-.-.-</ecNumber>
    </submittedName>
</protein>
<evidence type="ECO:0000259" key="5">
    <source>
        <dbReference type="Pfam" id="PF01266"/>
    </source>
</evidence>
<keyword evidence="3" id="KW-0285">Flavoprotein</keyword>
<dbReference type="SUPFAM" id="SSF51905">
    <property type="entry name" value="FAD/NAD(P)-binding domain"/>
    <property type="match status" value="1"/>
</dbReference>
<dbReference type="InterPro" id="IPR036188">
    <property type="entry name" value="FAD/NAD-bd_sf"/>
</dbReference>
<dbReference type="PANTHER" id="PTHR13847:SF286">
    <property type="entry name" value="D-AMINO ACID DEHYDROGENASE"/>
    <property type="match status" value="1"/>
</dbReference>
<dbReference type="Gene3D" id="3.50.50.60">
    <property type="entry name" value="FAD/NAD(P)-binding domain"/>
    <property type="match status" value="1"/>
</dbReference>
<dbReference type="Gene3D" id="3.30.9.10">
    <property type="entry name" value="D-Amino Acid Oxidase, subunit A, domain 2"/>
    <property type="match status" value="1"/>
</dbReference>
<dbReference type="InterPro" id="IPR006076">
    <property type="entry name" value="FAD-dep_OxRdtase"/>
</dbReference>
<dbReference type="Proteomes" id="UP001597139">
    <property type="component" value="Unassembled WGS sequence"/>
</dbReference>
<evidence type="ECO:0000256" key="4">
    <source>
        <dbReference type="ARBA" id="ARBA00023002"/>
    </source>
</evidence>
<comment type="similarity">
    <text evidence="2">Belongs to the DadA oxidoreductase family.</text>
</comment>
<dbReference type="SUPFAM" id="SSF54373">
    <property type="entry name" value="FAD-linked reductases, C-terminal domain"/>
    <property type="match status" value="1"/>
</dbReference>
<evidence type="ECO:0000256" key="3">
    <source>
        <dbReference type="ARBA" id="ARBA00022630"/>
    </source>
</evidence>
<dbReference type="RefSeq" id="WP_267647264.1">
    <property type="nucleotide sequence ID" value="NZ_JANHGR010000002.1"/>
</dbReference>
<dbReference type="GO" id="GO:0016491">
    <property type="term" value="F:oxidoreductase activity"/>
    <property type="evidence" value="ECO:0007669"/>
    <property type="project" value="UniProtKB-KW"/>
</dbReference>
<evidence type="ECO:0000313" key="7">
    <source>
        <dbReference type="Proteomes" id="UP001597139"/>
    </source>
</evidence>
<organism evidence="6 7">
    <name type="scientific">Halolamina litorea</name>
    <dbReference type="NCBI Taxonomy" id="1515593"/>
    <lineage>
        <taxon>Archaea</taxon>
        <taxon>Methanobacteriati</taxon>
        <taxon>Methanobacteriota</taxon>
        <taxon>Stenosarchaea group</taxon>
        <taxon>Halobacteria</taxon>
        <taxon>Halobacteriales</taxon>
        <taxon>Haloferacaceae</taxon>
    </lineage>
</organism>
<dbReference type="AlphaFoldDB" id="A0ABD6BSW2"/>
<accession>A0ABD6BSW2</accession>
<comment type="caution">
    <text evidence="6">The sequence shown here is derived from an EMBL/GenBank/DDBJ whole genome shotgun (WGS) entry which is preliminary data.</text>
</comment>
<evidence type="ECO:0000313" key="6">
    <source>
        <dbReference type="EMBL" id="MFD1567669.1"/>
    </source>
</evidence>
<dbReference type="EC" id="1.-.-.-" evidence="6"/>
<dbReference type="Pfam" id="PF01266">
    <property type="entry name" value="DAO"/>
    <property type="match status" value="1"/>
</dbReference>
<comment type="cofactor">
    <cofactor evidence="1">
        <name>FAD</name>
        <dbReference type="ChEBI" id="CHEBI:57692"/>
    </cofactor>
</comment>
<evidence type="ECO:0000256" key="1">
    <source>
        <dbReference type="ARBA" id="ARBA00001974"/>
    </source>
</evidence>